<dbReference type="EMBL" id="BPLQ01015219">
    <property type="protein sequence ID" value="GIY86528.1"/>
    <property type="molecule type" value="Genomic_DNA"/>
</dbReference>
<evidence type="ECO:0000313" key="1">
    <source>
        <dbReference type="EMBL" id="GIY86528.1"/>
    </source>
</evidence>
<dbReference type="AlphaFoldDB" id="A0AAV4WW66"/>
<feature type="non-terminal residue" evidence="1">
    <location>
        <position position="1"/>
    </location>
</feature>
<comment type="caution">
    <text evidence="1">The sequence shown here is derived from an EMBL/GenBank/DDBJ whole genome shotgun (WGS) entry which is preliminary data.</text>
</comment>
<dbReference type="Proteomes" id="UP001054837">
    <property type="component" value="Unassembled WGS sequence"/>
</dbReference>
<reference evidence="1 2" key="1">
    <citation type="submission" date="2021-06" db="EMBL/GenBank/DDBJ databases">
        <title>Caerostris darwini draft genome.</title>
        <authorList>
            <person name="Kono N."/>
            <person name="Arakawa K."/>
        </authorList>
    </citation>
    <scope>NUCLEOTIDE SEQUENCE [LARGE SCALE GENOMIC DNA]</scope>
</reference>
<gene>
    <name evidence="1" type="ORF">CDAR_474841</name>
</gene>
<sequence length="41" mass="4681">RSSASGAVAMSATRVQDAEIKDLQMIFNMTYHLKTKIMSWY</sequence>
<proteinExistence type="predicted"/>
<evidence type="ECO:0000313" key="2">
    <source>
        <dbReference type="Proteomes" id="UP001054837"/>
    </source>
</evidence>
<accession>A0AAV4WW66</accession>
<protein>
    <submittedName>
        <fullName evidence="1">Uncharacterized protein</fullName>
    </submittedName>
</protein>
<organism evidence="1 2">
    <name type="scientific">Caerostris darwini</name>
    <dbReference type="NCBI Taxonomy" id="1538125"/>
    <lineage>
        <taxon>Eukaryota</taxon>
        <taxon>Metazoa</taxon>
        <taxon>Ecdysozoa</taxon>
        <taxon>Arthropoda</taxon>
        <taxon>Chelicerata</taxon>
        <taxon>Arachnida</taxon>
        <taxon>Araneae</taxon>
        <taxon>Araneomorphae</taxon>
        <taxon>Entelegynae</taxon>
        <taxon>Araneoidea</taxon>
        <taxon>Araneidae</taxon>
        <taxon>Caerostris</taxon>
    </lineage>
</organism>
<name>A0AAV4WW66_9ARAC</name>
<keyword evidence="2" id="KW-1185">Reference proteome</keyword>